<dbReference type="AlphaFoldDB" id="A0A6M3J7Z6"/>
<reference evidence="1" key="1">
    <citation type="submission" date="2020-03" db="EMBL/GenBank/DDBJ databases">
        <title>The deep terrestrial virosphere.</title>
        <authorList>
            <person name="Holmfeldt K."/>
            <person name="Nilsson E."/>
            <person name="Simone D."/>
            <person name="Lopez-Fernandez M."/>
            <person name="Wu X."/>
            <person name="de Brujin I."/>
            <person name="Lundin D."/>
            <person name="Andersson A."/>
            <person name="Bertilsson S."/>
            <person name="Dopson M."/>
        </authorList>
    </citation>
    <scope>NUCLEOTIDE SEQUENCE</scope>
    <source>
        <strain evidence="2">MM415A00125</strain>
        <strain evidence="1">MM415B00372</strain>
    </source>
</reference>
<protein>
    <submittedName>
        <fullName evidence="1">Uncharacterized protein</fullName>
    </submittedName>
</protein>
<gene>
    <name evidence="2" type="ORF">MM415A00125_0074</name>
    <name evidence="1" type="ORF">MM415B00372_0015</name>
</gene>
<evidence type="ECO:0000313" key="2">
    <source>
        <dbReference type="EMBL" id="QJI04981.1"/>
    </source>
</evidence>
<organism evidence="1">
    <name type="scientific">viral metagenome</name>
    <dbReference type="NCBI Taxonomy" id="1070528"/>
    <lineage>
        <taxon>unclassified sequences</taxon>
        <taxon>metagenomes</taxon>
        <taxon>organismal metagenomes</taxon>
    </lineage>
</organism>
<sequence>MGYDKRNRAEYRRKIKLEVFAHYSKNNIGCNYCGEDDLLVLCIDHINGGGTKERKSLGMRGGMQFYFWLRGKGFPEGYQVLCANCNLRKQVKDRGL</sequence>
<dbReference type="EMBL" id="MT141545">
    <property type="protein sequence ID" value="QJA65824.1"/>
    <property type="molecule type" value="Genomic_DNA"/>
</dbReference>
<name>A0A6M3J7Z6_9ZZZZ</name>
<dbReference type="EMBL" id="MT145192">
    <property type="protein sequence ID" value="QJI04981.1"/>
    <property type="molecule type" value="Genomic_DNA"/>
</dbReference>
<accession>A0A6M3J7Z6</accession>
<evidence type="ECO:0000313" key="1">
    <source>
        <dbReference type="EMBL" id="QJA65824.1"/>
    </source>
</evidence>
<proteinExistence type="predicted"/>